<feature type="signal peptide" evidence="1">
    <location>
        <begin position="1"/>
        <end position="21"/>
    </location>
</feature>
<keyword evidence="1" id="KW-0732">Signal</keyword>
<organism evidence="2 3">
    <name type="scientific">Fictibacillus iocasae</name>
    <dbReference type="NCBI Taxonomy" id="2715437"/>
    <lineage>
        <taxon>Bacteria</taxon>
        <taxon>Bacillati</taxon>
        <taxon>Bacillota</taxon>
        <taxon>Bacilli</taxon>
        <taxon>Bacillales</taxon>
        <taxon>Fictibacillaceae</taxon>
        <taxon>Fictibacillus</taxon>
    </lineage>
</organism>
<feature type="chain" id="PRO_5045575290" evidence="1">
    <location>
        <begin position="22"/>
        <end position="42"/>
    </location>
</feature>
<evidence type="ECO:0000256" key="1">
    <source>
        <dbReference type="SAM" id="SignalP"/>
    </source>
</evidence>
<gene>
    <name evidence="2" type="ORF">ACFQPF_14150</name>
</gene>
<name>A0ABW2NTA4_9BACL</name>
<comment type="caution">
    <text evidence="2">The sequence shown here is derived from an EMBL/GenBank/DDBJ whole genome shotgun (WGS) entry which is preliminary data.</text>
</comment>
<protein>
    <submittedName>
        <fullName evidence="2">Uncharacterized protein</fullName>
    </submittedName>
</protein>
<dbReference type="EMBL" id="JBHTCP010000047">
    <property type="protein sequence ID" value="MFC7372806.1"/>
    <property type="molecule type" value="Genomic_DNA"/>
</dbReference>
<dbReference type="RefSeq" id="WP_379750372.1">
    <property type="nucleotide sequence ID" value="NZ_JBHTCP010000047.1"/>
</dbReference>
<evidence type="ECO:0000313" key="3">
    <source>
        <dbReference type="Proteomes" id="UP001596549"/>
    </source>
</evidence>
<sequence>MKNKKLFIGIAIITYSLFGFAKNAESPTIKQTTNTVTNIGKE</sequence>
<keyword evidence="3" id="KW-1185">Reference proteome</keyword>
<proteinExistence type="predicted"/>
<evidence type="ECO:0000313" key="2">
    <source>
        <dbReference type="EMBL" id="MFC7372806.1"/>
    </source>
</evidence>
<dbReference type="Proteomes" id="UP001596549">
    <property type="component" value="Unassembled WGS sequence"/>
</dbReference>
<accession>A0ABW2NTA4</accession>
<reference evidence="3" key="1">
    <citation type="journal article" date="2019" name="Int. J. Syst. Evol. Microbiol.">
        <title>The Global Catalogue of Microorganisms (GCM) 10K type strain sequencing project: providing services to taxonomists for standard genome sequencing and annotation.</title>
        <authorList>
            <consortium name="The Broad Institute Genomics Platform"/>
            <consortium name="The Broad Institute Genome Sequencing Center for Infectious Disease"/>
            <person name="Wu L."/>
            <person name="Ma J."/>
        </authorList>
    </citation>
    <scope>NUCLEOTIDE SEQUENCE [LARGE SCALE GENOMIC DNA]</scope>
    <source>
        <strain evidence="3">NBRC 106396</strain>
    </source>
</reference>